<dbReference type="Gene3D" id="2.120.10.30">
    <property type="entry name" value="TolB, C-terminal domain"/>
    <property type="match status" value="2"/>
</dbReference>
<dbReference type="FunFam" id="2.120.10.30:FF:000241">
    <property type="entry name" value="Low-density lipoprotein receptor-related protein 6"/>
    <property type="match status" value="1"/>
</dbReference>
<comment type="caution">
    <text evidence="7">The sequence shown here is derived from an EMBL/GenBank/DDBJ whole genome shotgun (WGS) entry which is preliminary data.</text>
</comment>
<evidence type="ECO:0000313" key="8">
    <source>
        <dbReference type="Proteomes" id="UP001163046"/>
    </source>
</evidence>
<evidence type="ECO:0000256" key="5">
    <source>
        <dbReference type="ARBA" id="ARBA00023180"/>
    </source>
</evidence>
<dbReference type="InterPro" id="IPR000033">
    <property type="entry name" value="LDLR_classB_rpt"/>
</dbReference>
<dbReference type="Pfam" id="PF00058">
    <property type="entry name" value="Ldl_recept_b"/>
    <property type="match status" value="3"/>
</dbReference>
<dbReference type="Proteomes" id="UP001163046">
    <property type="component" value="Unassembled WGS sequence"/>
</dbReference>
<evidence type="ECO:0000256" key="2">
    <source>
        <dbReference type="ARBA" id="ARBA00022729"/>
    </source>
</evidence>
<dbReference type="InterPro" id="IPR011042">
    <property type="entry name" value="6-blade_b-propeller_TolB-like"/>
</dbReference>
<keyword evidence="2" id="KW-0732">Signal</keyword>
<protein>
    <submittedName>
        <fullName evidence="7">Low-density lipoprotein receptor- protein 4</fullName>
    </submittedName>
</protein>
<dbReference type="PROSITE" id="PS51120">
    <property type="entry name" value="LDLRB"/>
    <property type="match status" value="4"/>
</dbReference>
<keyword evidence="4" id="KW-1015">Disulfide bond</keyword>
<evidence type="ECO:0000256" key="1">
    <source>
        <dbReference type="ARBA" id="ARBA00022536"/>
    </source>
</evidence>
<name>A0A9X0CRJ1_9CNID</name>
<keyword evidence="8" id="KW-1185">Reference proteome</keyword>
<keyword evidence="5" id="KW-0325">Glycoprotein</keyword>
<keyword evidence="7" id="KW-0449">Lipoprotein</keyword>
<dbReference type="SUPFAM" id="SSF101898">
    <property type="entry name" value="NHL repeat"/>
    <property type="match status" value="1"/>
</dbReference>
<dbReference type="OrthoDB" id="9990982at2759"/>
<feature type="repeat" description="LDL-receptor class B" evidence="6">
    <location>
        <begin position="177"/>
        <end position="219"/>
    </location>
</feature>
<proteinExistence type="predicted"/>
<dbReference type="EMBL" id="MU826854">
    <property type="protein sequence ID" value="KAJ7370889.1"/>
    <property type="molecule type" value="Genomic_DNA"/>
</dbReference>
<sequence>MYWAQGGRGFISKIERSDMDGTNRIVITRLNFLLYQFPNGLALDKEHNRLYFVDDYSHNISFVSLGTRARTTVLTRPGYAKGTVIHGSFIYWTETQGQGGAVYRADKASGKSVEKVVGGLHGPKDICVYDANDTVQIGRKKIFLINLDNQHAQPIALKLGNTSTQSPDALDFDPQKRFIYWSDVQLHQISRAHPDGSSSEIIVNSGLQKPKGLAVDYVGRNLYWTDFDANRIEVAKLDGSDRKLLISQNIQKPVDIVLDVINGTMYWSSWSNNTRPKIERANMDGSKRTILVRFSNSRLPAARPNGLALDLETNRLYWVDANKYVIQYTDLQQSNGATFTLPVANHYLIRPYGLTLKENTLYWSNYRSLYSADKRTGGNVRRLAGNIMRGRDVHVYHNYTAAIPGKMIEQF</sequence>
<accession>A0A9X0CRJ1</accession>
<gene>
    <name evidence="7" type="primary">LRP4_9</name>
    <name evidence="7" type="ORF">OS493_028959</name>
</gene>
<organism evidence="7 8">
    <name type="scientific">Desmophyllum pertusum</name>
    <dbReference type="NCBI Taxonomy" id="174260"/>
    <lineage>
        <taxon>Eukaryota</taxon>
        <taxon>Metazoa</taxon>
        <taxon>Cnidaria</taxon>
        <taxon>Anthozoa</taxon>
        <taxon>Hexacorallia</taxon>
        <taxon>Scleractinia</taxon>
        <taxon>Caryophylliina</taxon>
        <taxon>Caryophylliidae</taxon>
        <taxon>Desmophyllum</taxon>
    </lineage>
</organism>
<evidence type="ECO:0000256" key="3">
    <source>
        <dbReference type="ARBA" id="ARBA00022737"/>
    </source>
</evidence>
<dbReference type="InterPro" id="IPR050778">
    <property type="entry name" value="Cueball_EGF_LRP_Nidogen"/>
</dbReference>
<dbReference type="SUPFAM" id="SSF63825">
    <property type="entry name" value="YWTD domain"/>
    <property type="match status" value="1"/>
</dbReference>
<feature type="repeat" description="LDL-receptor class B" evidence="6">
    <location>
        <begin position="220"/>
        <end position="262"/>
    </location>
</feature>
<dbReference type="SMART" id="SM00135">
    <property type="entry name" value="LY"/>
    <property type="match status" value="6"/>
</dbReference>
<dbReference type="PANTHER" id="PTHR46513">
    <property type="entry name" value="VITELLOGENIN RECEPTOR-LIKE PROTEIN-RELATED-RELATED"/>
    <property type="match status" value="1"/>
</dbReference>
<dbReference type="AlphaFoldDB" id="A0A9X0CRJ1"/>
<feature type="repeat" description="LDL-receptor class B" evidence="6">
    <location>
        <begin position="263"/>
        <end position="313"/>
    </location>
</feature>
<keyword evidence="3" id="KW-0677">Repeat</keyword>
<evidence type="ECO:0000256" key="6">
    <source>
        <dbReference type="PROSITE-ProRule" id="PRU00461"/>
    </source>
</evidence>
<evidence type="ECO:0000256" key="4">
    <source>
        <dbReference type="ARBA" id="ARBA00023157"/>
    </source>
</evidence>
<keyword evidence="1" id="KW-0245">EGF-like domain</keyword>
<keyword evidence="7" id="KW-0675">Receptor</keyword>
<reference evidence="7" key="1">
    <citation type="submission" date="2023-01" db="EMBL/GenBank/DDBJ databases">
        <title>Genome assembly of the deep-sea coral Lophelia pertusa.</title>
        <authorList>
            <person name="Herrera S."/>
            <person name="Cordes E."/>
        </authorList>
    </citation>
    <scope>NUCLEOTIDE SEQUENCE</scope>
    <source>
        <strain evidence="7">USNM1676648</strain>
        <tissue evidence="7">Polyp</tissue>
    </source>
</reference>
<evidence type="ECO:0000313" key="7">
    <source>
        <dbReference type="EMBL" id="KAJ7370889.1"/>
    </source>
</evidence>
<feature type="repeat" description="LDL-receptor class B" evidence="6">
    <location>
        <begin position="1"/>
        <end position="47"/>
    </location>
</feature>